<dbReference type="PANTHER" id="PTHR45772:SF8">
    <property type="entry name" value="HIGH-AFFINITY BRANCHED-CHAIN AMINO ACID TRANSPORT ATP-BINDING PROTEIN"/>
    <property type="match status" value="1"/>
</dbReference>
<keyword evidence="2" id="KW-0547">Nucleotide-binding</keyword>
<keyword evidence="1" id="KW-0813">Transport</keyword>
<reference evidence="5 6" key="1">
    <citation type="submission" date="2016-10" db="EMBL/GenBank/DDBJ databases">
        <authorList>
            <person name="de Groot N.N."/>
        </authorList>
    </citation>
    <scope>NUCLEOTIDE SEQUENCE [LARGE SCALE GENOMIC DNA]</scope>
    <source>
        <strain evidence="5 6">CGMCC 1.12097</strain>
    </source>
</reference>
<dbReference type="RefSeq" id="WP_091576743.1">
    <property type="nucleotide sequence ID" value="NZ_FMXM01000004.1"/>
</dbReference>
<dbReference type="Pfam" id="PF00005">
    <property type="entry name" value="ABC_tran"/>
    <property type="match status" value="1"/>
</dbReference>
<keyword evidence="3 5" id="KW-0067">ATP-binding</keyword>
<evidence type="ECO:0000313" key="6">
    <source>
        <dbReference type="Proteomes" id="UP000198588"/>
    </source>
</evidence>
<dbReference type="STRING" id="1165689.SAMN02927914_01711"/>
<feature type="domain" description="ABC transporter" evidence="4">
    <location>
        <begin position="6"/>
        <end position="233"/>
    </location>
</feature>
<evidence type="ECO:0000256" key="3">
    <source>
        <dbReference type="ARBA" id="ARBA00022840"/>
    </source>
</evidence>
<evidence type="ECO:0000256" key="1">
    <source>
        <dbReference type="ARBA" id="ARBA00022448"/>
    </source>
</evidence>
<dbReference type="GO" id="GO:0016887">
    <property type="term" value="F:ATP hydrolysis activity"/>
    <property type="evidence" value="ECO:0007669"/>
    <property type="project" value="InterPro"/>
</dbReference>
<dbReference type="SUPFAM" id="SSF52540">
    <property type="entry name" value="P-loop containing nucleoside triphosphate hydrolases"/>
    <property type="match status" value="1"/>
</dbReference>
<dbReference type="InterPro" id="IPR027417">
    <property type="entry name" value="P-loop_NTPase"/>
</dbReference>
<organism evidence="5 6">
    <name type="scientific">Mesorhizobium qingshengii</name>
    <dbReference type="NCBI Taxonomy" id="1165689"/>
    <lineage>
        <taxon>Bacteria</taxon>
        <taxon>Pseudomonadati</taxon>
        <taxon>Pseudomonadota</taxon>
        <taxon>Alphaproteobacteria</taxon>
        <taxon>Hyphomicrobiales</taxon>
        <taxon>Phyllobacteriaceae</taxon>
        <taxon>Mesorhizobium</taxon>
    </lineage>
</organism>
<evidence type="ECO:0000259" key="4">
    <source>
        <dbReference type="PROSITE" id="PS50893"/>
    </source>
</evidence>
<name>A0A1G5WU78_9HYPH</name>
<dbReference type="Gene3D" id="3.40.50.300">
    <property type="entry name" value="P-loop containing nucleotide triphosphate hydrolases"/>
    <property type="match status" value="1"/>
</dbReference>
<evidence type="ECO:0000313" key="5">
    <source>
        <dbReference type="EMBL" id="SDA61500.1"/>
    </source>
</evidence>
<dbReference type="CDD" id="cd03219">
    <property type="entry name" value="ABC_Mj1267_LivG_branched"/>
    <property type="match status" value="1"/>
</dbReference>
<sequence>MSDVLLQAENVGIRFGGLQALEALNLTVRDKELCCIIGPNGAGKSTFLNVLTGTLRPTSGSVRFLGHDIAGLPLHRIARLGIARKFQIPSVFPSLSVEDNLKVARWGVPSPVRPVGDLLELVALGNRAATLAGELAHGQKQWLEIGMALAIEPKLLLLDEPTAGMTPQETLATAEMLLRLKGEFSIVAVEHDIRFVRALNCETLVLHQGRRLRSGPFHDIETDEMVRDVYLGRR</sequence>
<evidence type="ECO:0000256" key="2">
    <source>
        <dbReference type="ARBA" id="ARBA00022741"/>
    </source>
</evidence>
<dbReference type="Proteomes" id="UP000198588">
    <property type="component" value="Unassembled WGS sequence"/>
</dbReference>
<dbReference type="AlphaFoldDB" id="A0A1G5WU78"/>
<proteinExistence type="predicted"/>
<dbReference type="InterPro" id="IPR003593">
    <property type="entry name" value="AAA+_ATPase"/>
</dbReference>
<dbReference type="InterPro" id="IPR051120">
    <property type="entry name" value="ABC_AA/LPS_Transport"/>
</dbReference>
<dbReference type="GO" id="GO:0005886">
    <property type="term" value="C:plasma membrane"/>
    <property type="evidence" value="ECO:0007669"/>
    <property type="project" value="TreeGrafter"/>
</dbReference>
<dbReference type="InterPro" id="IPR003439">
    <property type="entry name" value="ABC_transporter-like_ATP-bd"/>
</dbReference>
<dbReference type="OrthoDB" id="8215423at2"/>
<accession>A0A1G5WU78</accession>
<dbReference type="EMBL" id="FMXM01000004">
    <property type="protein sequence ID" value="SDA61500.1"/>
    <property type="molecule type" value="Genomic_DNA"/>
</dbReference>
<gene>
    <name evidence="5" type="ORF">SAMN02927914_01711</name>
</gene>
<dbReference type="PROSITE" id="PS50893">
    <property type="entry name" value="ABC_TRANSPORTER_2"/>
    <property type="match status" value="1"/>
</dbReference>
<dbReference type="PANTHER" id="PTHR45772">
    <property type="entry name" value="CONSERVED COMPONENT OF ABC TRANSPORTER FOR NATURAL AMINO ACIDS-RELATED"/>
    <property type="match status" value="1"/>
</dbReference>
<protein>
    <submittedName>
        <fullName evidence="5">Branched-chain amino acid transport system ATP-binding protein</fullName>
    </submittedName>
</protein>
<dbReference type="GO" id="GO:0005524">
    <property type="term" value="F:ATP binding"/>
    <property type="evidence" value="ECO:0007669"/>
    <property type="project" value="UniProtKB-KW"/>
</dbReference>
<dbReference type="SMART" id="SM00382">
    <property type="entry name" value="AAA"/>
    <property type="match status" value="1"/>
</dbReference>